<evidence type="ECO:0000256" key="2">
    <source>
        <dbReference type="ARBA" id="ARBA00022737"/>
    </source>
</evidence>
<dbReference type="AlphaFoldDB" id="A0A1Y1KMC7"/>
<reference evidence="7" key="1">
    <citation type="journal article" date="2016" name="Sci. Rep.">
        <title>Molecular characterization of firefly nuptial gifts: a multi-omics approach sheds light on postcopulatory sexual selection.</title>
        <authorList>
            <person name="Al-Wathiqui N."/>
            <person name="Fallon T.R."/>
            <person name="South A."/>
            <person name="Weng J.K."/>
            <person name="Lewis S.M."/>
        </authorList>
    </citation>
    <scope>NUCLEOTIDE SEQUENCE</scope>
</reference>
<keyword evidence="4" id="KW-0862">Zinc</keyword>
<keyword evidence="1" id="KW-0479">Metal-binding</keyword>
<dbReference type="RefSeq" id="XP_031343563.1">
    <property type="nucleotide sequence ID" value="XM_031487703.1"/>
</dbReference>
<evidence type="ECO:0000259" key="6">
    <source>
        <dbReference type="PROSITE" id="PS50157"/>
    </source>
</evidence>
<dbReference type="KEGG" id="ppyr:116171055"/>
<keyword evidence="3 5" id="KW-0863">Zinc-finger</keyword>
<dbReference type="SUPFAM" id="SSF57667">
    <property type="entry name" value="beta-beta-alpha zinc fingers"/>
    <property type="match status" value="2"/>
</dbReference>
<dbReference type="SMART" id="SM00868">
    <property type="entry name" value="zf-AD"/>
    <property type="match status" value="1"/>
</dbReference>
<organism evidence="7">
    <name type="scientific">Photinus pyralis</name>
    <name type="common">Common eastern firefly</name>
    <name type="synonym">Lampyris pyralis</name>
    <dbReference type="NCBI Taxonomy" id="7054"/>
    <lineage>
        <taxon>Eukaryota</taxon>
        <taxon>Metazoa</taxon>
        <taxon>Ecdysozoa</taxon>
        <taxon>Arthropoda</taxon>
        <taxon>Hexapoda</taxon>
        <taxon>Insecta</taxon>
        <taxon>Pterygota</taxon>
        <taxon>Neoptera</taxon>
        <taxon>Endopterygota</taxon>
        <taxon>Coleoptera</taxon>
        <taxon>Polyphaga</taxon>
        <taxon>Elateriformia</taxon>
        <taxon>Elateroidea</taxon>
        <taxon>Lampyridae</taxon>
        <taxon>Lampyrinae</taxon>
        <taxon>Photinus</taxon>
    </lineage>
</organism>
<feature type="domain" description="C2H2-type" evidence="6">
    <location>
        <begin position="365"/>
        <end position="393"/>
    </location>
</feature>
<dbReference type="EMBL" id="GEZM01078951">
    <property type="protein sequence ID" value="JAV62563.1"/>
    <property type="molecule type" value="Transcribed_RNA"/>
</dbReference>
<feature type="domain" description="C2H2-type" evidence="6">
    <location>
        <begin position="177"/>
        <end position="205"/>
    </location>
</feature>
<dbReference type="InterPro" id="IPR013087">
    <property type="entry name" value="Znf_C2H2_type"/>
</dbReference>
<evidence type="ECO:0000256" key="3">
    <source>
        <dbReference type="ARBA" id="ARBA00022771"/>
    </source>
</evidence>
<evidence type="ECO:0000256" key="1">
    <source>
        <dbReference type="ARBA" id="ARBA00022723"/>
    </source>
</evidence>
<accession>A0A1Y1KMC7</accession>
<evidence type="ECO:0000256" key="5">
    <source>
        <dbReference type="PROSITE-ProRule" id="PRU00042"/>
    </source>
</evidence>
<dbReference type="RefSeq" id="XP_031343564.1">
    <property type="nucleotide sequence ID" value="XM_031487704.1"/>
</dbReference>
<dbReference type="InterPro" id="IPR012934">
    <property type="entry name" value="Znf_AD"/>
</dbReference>
<name>A0A1Y1KMC7_PHOPY</name>
<dbReference type="RefSeq" id="XP_031343561.1">
    <property type="nucleotide sequence ID" value="XM_031487701.1"/>
</dbReference>
<dbReference type="Pfam" id="PF00096">
    <property type="entry name" value="zf-C2H2"/>
    <property type="match status" value="2"/>
</dbReference>
<feature type="domain" description="C2H2-type" evidence="6">
    <location>
        <begin position="310"/>
        <end position="337"/>
    </location>
</feature>
<dbReference type="GO" id="GO:0008270">
    <property type="term" value="F:zinc ion binding"/>
    <property type="evidence" value="ECO:0007669"/>
    <property type="project" value="UniProtKB-KW"/>
</dbReference>
<proteinExistence type="predicted"/>
<sequence>MTRRTCRTCLKSVNGNECVRLQSSIQALEIEAELRFCMPEINFNLIDEAYMCCRCVDSLHQSYLFKNECLRSEERIRNFVKANQDKDISLEELSVNNNLEAGSNVDVIDELNSVLDEVLKQNLPCTSNLVLSNVVDDVSDSMYTFSQSIVQSRTNLTKKSCVVYLAKVSVQPGDVRFVCSKCDQIYTTRTLLQQHAYTKHNRLKRQLVPHLDVVGYRCNVCNFVGNRKDYVKAHMSRIHKGYEIIRCPVNGSKCVVPQNEMESAISDSMEIFTKRRKSTCVSNELEISTVQLSTLTRTKSPQNNMTSSPVTCNICDKQLARASYLRDHQRKHRGALPFFCSRCRFRCASKVELEEHVPSHSRGKYACKYCEFYTDRYSSIVSHHARMHKGRRRYAF</sequence>
<dbReference type="PROSITE" id="PS00028">
    <property type="entry name" value="ZINC_FINGER_C2H2_1"/>
    <property type="match status" value="3"/>
</dbReference>
<dbReference type="PANTHER" id="PTHR24408">
    <property type="entry name" value="ZINC FINGER PROTEIN"/>
    <property type="match status" value="1"/>
</dbReference>
<dbReference type="PANTHER" id="PTHR24408:SF64">
    <property type="entry name" value="LINKING IMMUNITY AND METABOLISM-RELATED"/>
    <property type="match status" value="1"/>
</dbReference>
<dbReference type="RefSeq" id="XP_031343560.1">
    <property type="nucleotide sequence ID" value="XM_031487700.1"/>
</dbReference>
<dbReference type="Gene3D" id="3.30.160.60">
    <property type="entry name" value="Classic Zinc Finger"/>
    <property type="match status" value="2"/>
</dbReference>
<evidence type="ECO:0000313" key="7">
    <source>
        <dbReference type="EMBL" id="JAV62563.1"/>
    </source>
</evidence>
<protein>
    <recommendedName>
        <fullName evidence="6">C2H2-type domain-containing protein</fullName>
    </recommendedName>
</protein>
<dbReference type="SMART" id="SM00355">
    <property type="entry name" value="ZnF_C2H2"/>
    <property type="match status" value="5"/>
</dbReference>
<dbReference type="GO" id="GO:0000981">
    <property type="term" value="F:DNA-binding transcription factor activity, RNA polymerase II-specific"/>
    <property type="evidence" value="ECO:0007669"/>
    <property type="project" value="TreeGrafter"/>
</dbReference>
<evidence type="ECO:0000256" key="4">
    <source>
        <dbReference type="ARBA" id="ARBA00022833"/>
    </source>
</evidence>
<dbReference type="PROSITE" id="PS50157">
    <property type="entry name" value="ZINC_FINGER_C2H2_2"/>
    <property type="match status" value="3"/>
</dbReference>
<dbReference type="GeneID" id="116171055"/>
<dbReference type="OrthoDB" id="6713977at2759"/>
<dbReference type="GO" id="GO:0043565">
    <property type="term" value="F:sequence-specific DNA binding"/>
    <property type="evidence" value="ECO:0007669"/>
    <property type="project" value="TreeGrafter"/>
</dbReference>
<dbReference type="InterPro" id="IPR036236">
    <property type="entry name" value="Znf_C2H2_sf"/>
</dbReference>
<dbReference type="GO" id="GO:0005634">
    <property type="term" value="C:nucleus"/>
    <property type="evidence" value="ECO:0007669"/>
    <property type="project" value="InterPro"/>
</dbReference>
<keyword evidence="2" id="KW-0677">Repeat</keyword>